<dbReference type="Proteomes" id="UP001396334">
    <property type="component" value="Unassembled WGS sequence"/>
</dbReference>
<accession>A0ABR2A8J2</accession>
<feature type="compositionally biased region" description="Pro residues" evidence="1">
    <location>
        <begin position="27"/>
        <end position="37"/>
    </location>
</feature>
<gene>
    <name evidence="2" type="ORF">V6N11_063567</name>
</gene>
<evidence type="ECO:0000256" key="1">
    <source>
        <dbReference type="SAM" id="MobiDB-lite"/>
    </source>
</evidence>
<feature type="compositionally biased region" description="Low complexity" evidence="1">
    <location>
        <begin position="48"/>
        <end position="59"/>
    </location>
</feature>
<organism evidence="2 3">
    <name type="scientific">Hibiscus sabdariffa</name>
    <name type="common">roselle</name>
    <dbReference type="NCBI Taxonomy" id="183260"/>
    <lineage>
        <taxon>Eukaryota</taxon>
        <taxon>Viridiplantae</taxon>
        <taxon>Streptophyta</taxon>
        <taxon>Embryophyta</taxon>
        <taxon>Tracheophyta</taxon>
        <taxon>Spermatophyta</taxon>
        <taxon>Magnoliopsida</taxon>
        <taxon>eudicotyledons</taxon>
        <taxon>Gunneridae</taxon>
        <taxon>Pentapetalae</taxon>
        <taxon>rosids</taxon>
        <taxon>malvids</taxon>
        <taxon>Malvales</taxon>
        <taxon>Malvaceae</taxon>
        <taxon>Malvoideae</taxon>
        <taxon>Hibiscus</taxon>
    </lineage>
</organism>
<protein>
    <submittedName>
        <fullName evidence="2">Uncharacterized protein</fullName>
    </submittedName>
</protein>
<evidence type="ECO:0000313" key="3">
    <source>
        <dbReference type="Proteomes" id="UP001396334"/>
    </source>
</evidence>
<keyword evidence="3" id="KW-1185">Reference proteome</keyword>
<reference evidence="2 3" key="1">
    <citation type="journal article" date="2024" name="G3 (Bethesda)">
        <title>Genome assembly of Hibiscus sabdariffa L. provides insights into metabolisms of medicinal natural products.</title>
        <authorList>
            <person name="Kim T."/>
        </authorList>
    </citation>
    <scope>NUCLEOTIDE SEQUENCE [LARGE SCALE GENOMIC DNA]</scope>
    <source>
        <strain evidence="2">TK-2024</strain>
        <tissue evidence="2">Old leaves</tissue>
    </source>
</reference>
<name>A0ABR2A8J2_9ROSI</name>
<sequence>MYQQQPLNHQPSLSPSNTHHYFIIKPPFSPQSSPPLPITSLQQQLHYSNQPSNSQPLSQIPKPNQNQNLMQPYQNLIKNKKKRGKGSLPVLGFPWSPASDVPSTKSSSGDGCCSVGDNIFRNQVRPARGRC</sequence>
<dbReference type="EMBL" id="JBBPBN010000333">
    <property type="protein sequence ID" value="KAK8488910.1"/>
    <property type="molecule type" value="Genomic_DNA"/>
</dbReference>
<feature type="compositionally biased region" description="Polar residues" evidence="1">
    <location>
        <begin position="1"/>
        <end position="19"/>
    </location>
</feature>
<proteinExistence type="predicted"/>
<feature type="compositionally biased region" description="Polar residues" evidence="1">
    <location>
        <begin position="61"/>
        <end position="77"/>
    </location>
</feature>
<evidence type="ECO:0000313" key="2">
    <source>
        <dbReference type="EMBL" id="KAK8488910.1"/>
    </source>
</evidence>
<feature type="region of interest" description="Disordered" evidence="1">
    <location>
        <begin position="1"/>
        <end position="112"/>
    </location>
</feature>
<comment type="caution">
    <text evidence="2">The sequence shown here is derived from an EMBL/GenBank/DDBJ whole genome shotgun (WGS) entry which is preliminary data.</text>
</comment>